<accession>F4WAK9</accession>
<evidence type="ECO:0000256" key="1">
    <source>
        <dbReference type="SAM" id="Phobius"/>
    </source>
</evidence>
<keyword evidence="1" id="KW-0472">Membrane</keyword>
<keyword evidence="1" id="KW-1133">Transmembrane helix</keyword>
<name>F4WAK9_ACREC</name>
<evidence type="ECO:0000313" key="2">
    <source>
        <dbReference type="EMBL" id="EGI68767.1"/>
    </source>
</evidence>
<organism evidence="3">
    <name type="scientific">Acromyrmex echinatior</name>
    <name type="common">Panamanian leafcutter ant</name>
    <name type="synonym">Acromyrmex octospinosus echinatior</name>
    <dbReference type="NCBI Taxonomy" id="103372"/>
    <lineage>
        <taxon>Eukaryota</taxon>
        <taxon>Metazoa</taxon>
        <taxon>Ecdysozoa</taxon>
        <taxon>Arthropoda</taxon>
        <taxon>Hexapoda</taxon>
        <taxon>Insecta</taxon>
        <taxon>Pterygota</taxon>
        <taxon>Neoptera</taxon>
        <taxon>Endopterygota</taxon>
        <taxon>Hymenoptera</taxon>
        <taxon>Apocrita</taxon>
        <taxon>Aculeata</taxon>
        <taxon>Formicoidea</taxon>
        <taxon>Formicidae</taxon>
        <taxon>Myrmicinae</taxon>
        <taxon>Acromyrmex</taxon>
    </lineage>
</organism>
<dbReference type="EMBL" id="GL888050">
    <property type="protein sequence ID" value="EGI68767.1"/>
    <property type="molecule type" value="Genomic_DNA"/>
</dbReference>
<dbReference type="OrthoDB" id="10012075at2759"/>
<protein>
    <submittedName>
        <fullName evidence="2">Uncharacterized protein</fullName>
    </submittedName>
</protein>
<feature type="transmembrane region" description="Helical" evidence="1">
    <location>
        <begin position="18"/>
        <end position="36"/>
    </location>
</feature>
<proteinExistence type="predicted"/>
<dbReference type="Proteomes" id="UP000007755">
    <property type="component" value="Unassembled WGS sequence"/>
</dbReference>
<sequence length="66" mass="7381">MISEQRVQRVPGTVRGRLWLLTGAVLLSTIAGSAWTDNPVASGEWEPGIKRVQDFIQCVNLERFII</sequence>
<gene>
    <name evidence="2" type="ORF">G5I_02547</name>
</gene>
<keyword evidence="3" id="KW-1185">Reference proteome</keyword>
<dbReference type="InParanoid" id="F4WAK9"/>
<reference evidence="2" key="1">
    <citation type="submission" date="2011-02" db="EMBL/GenBank/DDBJ databases">
        <title>The genome of the leaf-cutting ant Acromyrmex echinatior suggests key adaptations to social evolution and fungus farming.</title>
        <authorList>
            <person name="Nygaard S."/>
            <person name="Zhang G."/>
        </authorList>
    </citation>
    <scope>NUCLEOTIDE SEQUENCE</scope>
</reference>
<keyword evidence="1" id="KW-0812">Transmembrane</keyword>
<evidence type="ECO:0000313" key="3">
    <source>
        <dbReference type="Proteomes" id="UP000007755"/>
    </source>
</evidence>
<dbReference type="AlphaFoldDB" id="F4WAK9"/>